<dbReference type="STRING" id="1172194.WQQ_40330"/>
<keyword evidence="1" id="KW-1133">Transmembrane helix</keyword>
<keyword evidence="1" id="KW-0812">Transmembrane</keyword>
<dbReference type="RefSeq" id="WP_007186968.1">
    <property type="nucleotide sequence ID" value="NZ_AKGD01000004.1"/>
</dbReference>
<feature type="transmembrane region" description="Helical" evidence="1">
    <location>
        <begin position="29"/>
        <end position="47"/>
    </location>
</feature>
<reference evidence="2 3" key="1">
    <citation type="journal article" date="2012" name="J. Bacteriol.">
        <title>Genome Sequence of n-Alkane-Degrading Hydrocarboniphaga effusa Strain AP103T (ATCC BAA-332T).</title>
        <authorList>
            <person name="Chang H.K."/>
            <person name="Zylstra G.J."/>
            <person name="Chae J.C."/>
        </authorList>
    </citation>
    <scope>NUCLEOTIDE SEQUENCE [LARGE SCALE GENOMIC DNA]</scope>
    <source>
        <strain evidence="2 3">AP103</strain>
    </source>
</reference>
<dbReference type="Proteomes" id="UP000003704">
    <property type="component" value="Unassembled WGS sequence"/>
</dbReference>
<organism evidence="2 3">
    <name type="scientific">Hydrocarboniphaga effusa AP103</name>
    <dbReference type="NCBI Taxonomy" id="1172194"/>
    <lineage>
        <taxon>Bacteria</taxon>
        <taxon>Pseudomonadati</taxon>
        <taxon>Pseudomonadota</taxon>
        <taxon>Gammaproteobacteria</taxon>
        <taxon>Nevskiales</taxon>
        <taxon>Nevskiaceae</taxon>
        <taxon>Hydrocarboniphaga</taxon>
    </lineage>
</organism>
<dbReference type="Pfam" id="PF04186">
    <property type="entry name" value="FxsA"/>
    <property type="match status" value="1"/>
</dbReference>
<sequence length="134" mass="14698">MPFLVMAVWIALEAWLVTQAIERIGGWPVAAWIVGAAVIGVLVIQRQGLRVFRELQASVARGELPTQLVFEGLIVLIAGILLVLPGFLSDLVGLSLLLFGLRKRLAMRLGEGMAKARPDLKQPVTLEGQYRRKS</sequence>
<dbReference type="InterPro" id="IPR007313">
    <property type="entry name" value="FxsA"/>
</dbReference>
<protein>
    <recommendedName>
        <fullName evidence="4">FxsA cytoplasmic membrane protein</fullName>
    </recommendedName>
</protein>
<dbReference type="PANTHER" id="PTHR35335">
    <property type="entry name" value="UPF0716 PROTEIN FXSA"/>
    <property type="match status" value="1"/>
</dbReference>
<feature type="transmembrane region" description="Helical" evidence="1">
    <location>
        <begin position="68"/>
        <end position="88"/>
    </location>
</feature>
<dbReference type="AlphaFoldDB" id="I8T1R4"/>
<dbReference type="GO" id="GO:0016020">
    <property type="term" value="C:membrane"/>
    <property type="evidence" value="ECO:0007669"/>
    <property type="project" value="InterPro"/>
</dbReference>
<evidence type="ECO:0000313" key="2">
    <source>
        <dbReference type="EMBL" id="EIT67598.1"/>
    </source>
</evidence>
<dbReference type="EMBL" id="AKGD01000004">
    <property type="protein sequence ID" value="EIT67598.1"/>
    <property type="molecule type" value="Genomic_DNA"/>
</dbReference>
<evidence type="ECO:0008006" key="4">
    <source>
        <dbReference type="Google" id="ProtNLM"/>
    </source>
</evidence>
<evidence type="ECO:0000256" key="1">
    <source>
        <dbReference type="SAM" id="Phobius"/>
    </source>
</evidence>
<comment type="caution">
    <text evidence="2">The sequence shown here is derived from an EMBL/GenBank/DDBJ whole genome shotgun (WGS) entry which is preliminary data.</text>
</comment>
<evidence type="ECO:0000313" key="3">
    <source>
        <dbReference type="Proteomes" id="UP000003704"/>
    </source>
</evidence>
<proteinExistence type="predicted"/>
<gene>
    <name evidence="2" type="ORF">WQQ_40330</name>
</gene>
<dbReference type="OrthoDB" id="7066312at2"/>
<keyword evidence="1" id="KW-0472">Membrane</keyword>
<name>I8T1R4_9GAMM</name>
<dbReference type="PANTHER" id="PTHR35335:SF1">
    <property type="entry name" value="UPF0716 PROTEIN FXSA"/>
    <property type="match status" value="1"/>
</dbReference>
<dbReference type="NCBIfam" id="NF008528">
    <property type="entry name" value="PRK11463.1-2"/>
    <property type="match status" value="1"/>
</dbReference>
<accession>I8T1R4</accession>
<keyword evidence="3" id="KW-1185">Reference proteome</keyword>